<proteinExistence type="predicted"/>
<evidence type="ECO:0000313" key="1">
    <source>
        <dbReference type="EMBL" id="KKK95459.1"/>
    </source>
</evidence>
<comment type="caution">
    <text evidence="1">The sequence shown here is derived from an EMBL/GenBank/DDBJ whole genome shotgun (WGS) entry which is preliminary data.</text>
</comment>
<name>A0A0F9BYP0_9ZZZZ</name>
<sequence length="62" mass="7515">MNRIKRVNTTSECGKCPECKSTEYSRHEQNWFEDCCTVECECNECGFKFKEHFILIEQEWKK</sequence>
<reference evidence="1" key="1">
    <citation type="journal article" date="2015" name="Nature">
        <title>Complex archaea that bridge the gap between prokaryotes and eukaryotes.</title>
        <authorList>
            <person name="Spang A."/>
            <person name="Saw J.H."/>
            <person name="Jorgensen S.L."/>
            <person name="Zaremba-Niedzwiedzka K."/>
            <person name="Martijn J."/>
            <person name="Lind A.E."/>
            <person name="van Eijk R."/>
            <person name="Schleper C."/>
            <person name="Guy L."/>
            <person name="Ettema T.J."/>
        </authorList>
    </citation>
    <scope>NUCLEOTIDE SEQUENCE</scope>
</reference>
<organism evidence="1">
    <name type="scientific">marine sediment metagenome</name>
    <dbReference type="NCBI Taxonomy" id="412755"/>
    <lineage>
        <taxon>unclassified sequences</taxon>
        <taxon>metagenomes</taxon>
        <taxon>ecological metagenomes</taxon>
    </lineage>
</organism>
<accession>A0A0F9BYP0</accession>
<dbReference type="EMBL" id="LAZR01046900">
    <property type="protein sequence ID" value="KKK95459.1"/>
    <property type="molecule type" value="Genomic_DNA"/>
</dbReference>
<gene>
    <name evidence="1" type="ORF">LCGC14_2672580</name>
</gene>
<protein>
    <submittedName>
        <fullName evidence="1">Uncharacterized protein</fullName>
    </submittedName>
</protein>
<dbReference type="AlphaFoldDB" id="A0A0F9BYP0"/>